<evidence type="ECO:0000313" key="2">
    <source>
        <dbReference type="Proteomes" id="UP001052739"/>
    </source>
</evidence>
<proteinExistence type="predicted"/>
<evidence type="ECO:0000313" key="1">
    <source>
        <dbReference type="EMBL" id="GHI25139.1"/>
    </source>
</evidence>
<protein>
    <submittedName>
        <fullName evidence="1">Uncharacterized protein</fullName>
    </submittedName>
</protein>
<name>A0ABQ3PJD2_9ACTN</name>
<accession>A0ABQ3PJD2</accession>
<dbReference type="EMBL" id="BNDW01000068">
    <property type="protein sequence ID" value="GHI25139.1"/>
    <property type="molecule type" value="Genomic_DNA"/>
</dbReference>
<dbReference type="RefSeq" id="WP_190221390.1">
    <property type="nucleotide sequence ID" value="NZ_BNBS01000001.1"/>
</dbReference>
<comment type="caution">
    <text evidence="1">The sequence shown here is derived from an EMBL/GenBank/DDBJ whole genome shotgun (WGS) entry which is preliminary data.</text>
</comment>
<sequence length="77" mass="8993">MIDSLKPKPINSPRVNDPSYRGMQWGLLSWGHDEFTSWFGVSLPQVYWPGFLARRFEFFDNHPPVQEGFYGILHAHS</sequence>
<keyword evidence="2" id="KW-1185">Reference proteome</keyword>
<organism evidence="1 2">
    <name type="scientific">Streptomyces hydrogenans</name>
    <dbReference type="NCBI Taxonomy" id="1873719"/>
    <lineage>
        <taxon>Bacteria</taxon>
        <taxon>Bacillati</taxon>
        <taxon>Actinomycetota</taxon>
        <taxon>Actinomycetes</taxon>
        <taxon>Kitasatosporales</taxon>
        <taxon>Streptomycetaceae</taxon>
        <taxon>Streptomyces</taxon>
    </lineage>
</organism>
<dbReference type="Proteomes" id="UP001052739">
    <property type="component" value="Unassembled WGS sequence"/>
</dbReference>
<gene>
    <name evidence="1" type="ORF">Shyd_65100</name>
</gene>
<reference evidence="1" key="1">
    <citation type="submission" date="2024-05" db="EMBL/GenBank/DDBJ databases">
        <title>Whole genome shotgun sequence of Streptomyces hydrogenans NBRC 13475.</title>
        <authorList>
            <person name="Komaki H."/>
            <person name="Tamura T."/>
        </authorList>
    </citation>
    <scope>NUCLEOTIDE SEQUENCE</scope>
    <source>
        <strain evidence="1">NBRC 13475</strain>
    </source>
</reference>